<dbReference type="AlphaFoldDB" id="A0AAN8PC93"/>
<keyword evidence="4" id="KW-0539">Nucleus</keyword>
<dbReference type="CDD" id="cd12394">
    <property type="entry name" value="RRM1_RBM34"/>
    <property type="match status" value="1"/>
</dbReference>
<gene>
    <name evidence="8" type="ORF">RUM43_007191</name>
</gene>
<evidence type="ECO:0000256" key="5">
    <source>
        <dbReference type="PROSITE-ProRule" id="PRU00176"/>
    </source>
</evidence>
<feature type="compositionally biased region" description="Low complexity" evidence="6">
    <location>
        <begin position="14"/>
        <end position="23"/>
    </location>
</feature>
<evidence type="ECO:0000256" key="6">
    <source>
        <dbReference type="SAM" id="MobiDB-lite"/>
    </source>
</evidence>
<evidence type="ECO:0000313" key="8">
    <source>
        <dbReference type="EMBL" id="KAK6638921.1"/>
    </source>
</evidence>
<keyword evidence="3 5" id="KW-0694">RNA-binding</keyword>
<evidence type="ECO:0000259" key="7">
    <source>
        <dbReference type="PROSITE" id="PS50102"/>
    </source>
</evidence>
<sequence>MDTEACAKKKKNSQKTNLKTGTLGKKKKNKVSTSKSKMKNNDDEGENMLLENVPDFECKPSDSSDDDDDDEQKKTSDKDTVKSKVSNDVPQKKFYTDFTENTVFVGNIPLTYDKKKVMKVFSRFGKVISARIRCVPIANINMRKNVAAIKKEFNPKRNSAAAYVKFKSEDSVNAAVAANGMVIDGHHLRIDLPDSSGDRDVNKAIFVGGLPFDIEDDELWEFFENCGQIKSVRVIRDSHTSMGKGIGYVNFDSTAAVELALQMDGQELKKRTINVKRCLNEKKKNKMKIPGKKKTKEMIGQLLSKKNKTKFKKKLKAEGNKKQSQNDFLGNKATFKKKKKKKPSTDVLRRKRIVSLLNKK</sequence>
<comment type="similarity">
    <text evidence="2">Belongs to the RRM RBM34 family.</text>
</comment>
<dbReference type="PANTHER" id="PTHR23236:SF25">
    <property type="entry name" value="RNA-BINDING PROTEIN 34"/>
    <property type="match status" value="1"/>
</dbReference>
<evidence type="ECO:0000256" key="4">
    <source>
        <dbReference type="ARBA" id="ARBA00023242"/>
    </source>
</evidence>
<reference evidence="8 9" key="1">
    <citation type="submission" date="2023-10" db="EMBL/GenBank/DDBJ databases">
        <title>Genomes of two closely related lineages of the louse Polyplax serrata with different host specificities.</title>
        <authorList>
            <person name="Martinu J."/>
            <person name="Tarabai H."/>
            <person name="Stefka J."/>
            <person name="Hypsa V."/>
        </authorList>
    </citation>
    <scope>NUCLEOTIDE SEQUENCE [LARGE SCALE GENOMIC DNA]</scope>
    <source>
        <strain evidence="8">HR10_N</strain>
    </source>
</reference>
<organism evidence="8 9">
    <name type="scientific">Polyplax serrata</name>
    <name type="common">Common mouse louse</name>
    <dbReference type="NCBI Taxonomy" id="468196"/>
    <lineage>
        <taxon>Eukaryota</taxon>
        <taxon>Metazoa</taxon>
        <taxon>Ecdysozoa</taxon>
        <taxon>Arthropoda</taxon>
        <taxon>Hexapoda</taxon>
        <taxon>Insecta</taxon>
        <taxon>Pterygota</taxon>
        <taxon>Neoptera</taxon>
        <taxon>Paraneoptera</taxon>
        <taxon>Psocodea</taxon>
        <taxon>Troctomorpha</taxon>
        <taxon>Phthiraptera</taxon>
        <taxon>Anoplura</taxon>
        <taxon>Polyplacidae</taxon>
        <taxon>Polyplax</taxon>
    </lineage>
</organism>
<dbReference type="GO" id="GO:0000463">
    <property type="term" value="P:maturation of LSU-rRNA from tricistronic rRNA transcript (SSU-rRNA, 5.8S rRNA, LSU-rRNA)"/>
    <property type="evidence" value="ECO:0007669"/>
    <property type="project" value="TreeGrafter"/>
</dbReference>
<evidence type="ECO:0000313" key="9">
    <source>
        <dbReference type="Proteomes" id="UP001372834"/>
    </source>
</evidence>
<feature type="compositionally biased region" description="Basic and acidic residues" evidence="6">
    <location>
        <begin position="71"/>
        <end position="82"/>
    </location>
</feature>
<proteinExistence type="inferred from homology"/>
<evidence type="ECO:0000256" key="3">
    <source>
        <dbReference type="ARBA" id="ARBA00022884"/>
    </source>
</evidence>
<dbReference type="Gene3D" id="3.30.70.330">
    <property type="match status" value="2"/>
</dbReference>
<accession>A0AAN8PC93</accession>
<comment type="subcellular location">
    <subcellularLocation>
        <location evidence="1">Nucleus</location>
        <location evidence="1">Nucleolus</location>
    </subcellularLocation>
</comment>
<dbReference type="SMART" id="SM00360">
    <property type="entry name" value="RRM"/>
    <property type="match status" value="2"/>
</dbReference>
<feature type="domain" description="RRM" evidence="7">
    <location>
        <begin position="101"/>
        <end position="195"/>
    </location>
</feature>
<name>A0AAN8PC93_POLSC</name>
<dbReference type="PROSITE" id="PS50102">
    <property type="entry name" value="RRM"/>
    <property type="match status" value="2"/>
</dbReference>
<feature type="domain" description="RRM" evidence="7">
    <location>
        <begin position="203"/>
        <end position="280"/>
    </location>
</feature>
<dbReference type="Proteomes" id="UP001372834">
    <property type="component" value="Unassembled WGS sequence"/>
</dbReference>
<dbReference type="SUPFAM" id="SSF54928">
    <property type="entry name" value="RNA-binding domain, RBD"/>
    <property type="match status" value="2"/>
</dbReference>
<dbReference type="GO" id="GO:0005730">
    <property type="term" value="C:nucleolus"/>
    <property type="evidence" value="ECO:0007669"/>
    <property type="project" value="UniProtKB-SubCell"/>
</dbReference>
<evidence type="ECO:0000256" key="2">
    <source>
        <dbReference type="ARBA" id="ARBA00007077"/>
    </source>
</evidence>
<dbReference type="InterPro" id="IPR000504">
    <property type="entry name" value="RRM_dom"/>
</dbReference>
<protein>
    <recommendedName>
        <fullName evidence="7">RRM domain-containing protein</fullName>
    </recommendedName>
</protein>
<dbReference type="InterPro" id="IPR012677">
    <property type="entry name" value="Nucleotide-bd_a/b_plait_sf"/>
</dbReference>
<dbReference type="GO" id="GO:0019843">
    <property type="term" value="F:rRNA binding"/>
    <property type="evidence" value="ECO:0007669"/>
    <property type="project" value="TreeGrafter"/>
</dbReference>
<feature type="region of interest" description="Disordered" evidence="6">
    <location>
        <begin position="310"/>
        <end position="360"/>
    </location>
</feature>
<dbReference type="EMBL" id="JAWJWE010000003">
    <property type="protein sequence ID" value="KAK6638921.1"/>
    <property type="molecule type" value="Genomic_DNA"/>
</dbReference>
<comment type="caution">
    <text evidence="8">The sequence shown here is derived from an EMBL/GenBank/DDBJ whole genome shotgun (WGS) entry which is preliminary data.</text>
</comment>
<evidence type="ECO:0000256" key="1">
    <source>
        <dbReference type="ARBA" id="ARBA00004604"/>
    </source>
</evidence>
<dbReference type="InterPro" id="IPR035979">
    <property type="entry name" value="RBD_domain_sf"/>
</dbReference>
<dbReference type="InterPro" id="IPR034221">
    <property type="entry name" value="RBM34_RRM2"/>
</dbReference>
<dbReference type="CDD" id="cd12395">
    <property type="entry name" value="RRM2_RBM34"/>
    <property type="match status" value="1"/>
</dbReference>
<feature type="region of interest" description="Disordered" evidence="6">
    <location>
        <begin position="1"/>
        <end position="86"/>
    </location>
</feature>
<feature type="compositionally biased region" description="Basic residues" evidence="6">
    <location>
        <begin position="349"/>
        <end position="360"/>
    </location>
</feature>
<dbReference type="Pfam" id="PF00076">
    <property type="entry name" value="RRM_1"/>
    <property type="match status" value="1"/>
</dbReference>
<dbReference type="PANTHER" id="PTHR23236">
    <property type="entry name" value="EUKARYOTIC TRANSLATION INITIATION FACTOR 4B/4H"/>
    <property type="match status" value="1"/>
</dbReference>